<name>A0AAN6XWD0_9PEZI</name>
<gene>
    <name evidence="2" type="ORF">QBC40DRAFT_1859</name>
</gene>
<dbReference type="Proteomes" id="UP001303160">
    <property type="component" value="Unassembled WGS sequence"/>
</dbReference>
<keyword evidence="1" id="KW-1133">Transmembrane helix</keyword>
<accession>A0AAN6XWD0</accession>
<keyword evidence="3" id="KW-1185">Reference proteome</keyword>
<keyword evidence="1" id="KW-0812">Transmembrane</keyword>
<reference evidence="2" key="1">
    <citation type="journal article" date="2023" name="Mol. Phylogenet. Evol.">
        <title>Genome-scale phylogeny and comparative genomics of the fungal order Sordariales.</title>
        <authorList>
            <person name="Hensen N."/>
            <person name="Bonometti L."/>
            <person name="Westerberg I."/>
            <person name="Brannstrom I.O."/>
            <person name="Guillou S."/>
            <person name="Cros-Aarteil S."/>
            <person name="Calhoun S."/>
            <person name="Haridas S."/>
            <person name="Kuo A."/>
            <person name="Mondo S."/>
            <person name="Pangilinan J."/>
            <person name="Riley R."/>
            <person name="LaButti K."/>
            <person name="Andreopoulos B."/>
            <person name="Lipzen A."/>
            <person name="Chen C."/>
            <person name="Yan M."/>
            <person name="Daum C."/>
            <person name="Ng V."/>
            <person name="Clum A."/>
            <person name="Steindorff A."/>
            <person name="Ohm R.A."/>
            <person name="Martin F."/>
            <person name="Silar P."/>
            <person name="Natvig D.O."/>
            <person name="Lalanne C."/>
            <person name="Gautier V."/>
            <person name="Ament-Velasquez S.L."/>
            <person name="Kruys A."/>
            <person name="Hutchinson M.I."/>
            <person name="Powell A.J."/>
            <person name="Barry K."/>
            <person name="Miller A.N."/>
            <person name="Grigoriev I.V."/>
            <person name="Debuchy R."/>
            <person name="Gladieux P."/>
            <person name="Hiltunen Thoren M."/>
            <person name="Johannesson H."/>
        </authorList>
    </citation>
    <scope>NUCLEOTIDE SEQUENCE</scope>
    <source>
        <strain evidence="2">CBS 315.58</strain>
    </source>
</reference>
<proteinExistence type="predicted"/>
<keyword evidence="1" id="KW-0472">Membrane</keyword>
<evidence type="ECO:0000313" key="2">
    <source>
        <dbReference type="EMBL" id="KAK4205757.1"/>
    </source>
</evidence>
<dbReference type="EMBL" id="MU863875">
    <property type="protein sequence ID" value="KAK4205757.1"/>
    <property type="molecule type" value="Genomic_DNA"/>
</dbReference>
<reference evidence="2" key="2">
    <citation type="submission" date="2023-05" db="EMBL/GenBank/DDBJ databases">
        <authorList>
            <consortium name="Lawrence Berkeley National Laboratory"/>
            <person name="Steindorff A."/>
            <person name="Hensen N."/>
            <person name="Bonometti L."/>
            <person name="Westerberg I."/>
            <person name="Brannstrom I.O."/>
            <person name="Guillou S."/>
            <person name="Cros-Aarteil S."/>
            <person name="Calhoun S."/>
            <person name="Haridas S."/>
            <person name="Kuo A."/>
            <person name="Mondo S."/>
            <person name="Pangilinan J."/>
            <person name="Riley R."/>
            <person name="Labutti K."/>
            <person name="Andreopoulos B."/>
            <person name="Lipzen A."/>
            <person name="Chen C."/>
            <person name="Yanf M."/>
            <person name="Daum C."/>
            <person name="Ng V."/>
            <person name="Clum A."/>
            <person name="Ohm R."/>
            <person name="Martin F."/>
            <person name="Silar P."/>
            <person name="Natvig D."/>
            <person name="Lalanne C."/>
            <person name="Gautier V."/>
            <person name="Ament-Velasquez S.L."/>
            <person name="Kruys A."/>
            <person name="Hutchinson M.I."/>
            <person name="Powell A.J."/>
            <person name="Barry K."/>
            <person name="Miller A.N."/>
            <person name="Grigoriev I.V."/>
            <person name="Debuchy R."/>
            <person name="Gladieux P."/>
            <person name="Thoren M.H."/>
            <person name="Johannesson H."/>
        </authorList>
    </citation>
    <scope>NUCLEOTIDE SEQUENCE</scope>
    <source>
        <strain evidence="2">CBS 315.58</strain>
    </source>
</reference>
<comment type="caution">
    <text evidence="2">The sequence shown here is derived from an EMBL/GenBank/DDBJ whole genome shotgun (WGS) entry which is preliminary data.</text>
</comment>
<sequence length="200" mass="22299">MMLKGRELWARRVAKSRCSVRLLWLREKIESGEECSDGVWGFEGEQMAGVRTEGEWCVRRQHLYCCKAGALVALSVVLRHSGKYQPSNLPRHWEGTHLLFLSLQLPLSCLHGAFFLASLLHLGEGTGWLVGSCVMMGLGLLPATSRPDMQEKDASHMATHTQAKLPLGTRTNLFAPMTPRVPAGLLLFYFIAAVAQRRAR</sequence>
<evidence type="ECO:0000256" key="1">
    <source>
        <dbReference type="SAM" id="Phobius"/>
    </source>
</evidence>
<protein>
    <submittedName>
        <fullName evidence="2">Uncharacterized protein</fullName>
    </submittedName>
</protein>
<feature type="transmembrane region" description="Helical" evidence="1">
    <location>
        <begin position="98"/>
        <end position="120"/>
    </location>
</feature>
<evidence type="ECO:0000313" key="3">
    <source>
        <dbReference type="Proteomes" id="UP001303160"/>
    </source>
</evidence>
<dbReference type="AlphaFoldDB" id="A0AAN6XWD0"/>
<organism evidence="2 3">
    <name type="scientific">Triangularia verruculosa</name>
    <dbReference type="NCBI Taxonomy" id="2587418"/>
    <lineage>
        <taxon>Eukaryota</taxon>
        <taxon>Fungi</taxon>
        <taxon>Dikarya</taxon>
        <taxon>Ascomycota</taxon>
        <taxon>Pezizomycotina</taxon>
        <taxon>Sordariomycetes</taxon>
        <taxon>Sordariomycetidae</taxon>
        <taxon>Sordariales</taxon>
        <taxon>Podosporaceae</taxon>
        <taxon>Triangularia</taxon>
    </lineage>
</organism>